<reference evidence="1 2" key="1">
    <citation type="submission" date="2015-01" db="EMBL/GenBank/DDBJ databases">
        <title>Characterization of Swiss Staphylococcus aureus strains involved in food poisoning.</title>
        <authorList>
            <person name="Crovadore J."/>
            <person name="Chablais R."/>
            <person name="Tonacini J."/>
            <person name="Schnyder B."/>
            <person name="Lefort F."/>
        </authorList>
    </citation>
    <scope>NUCLEOTIDE SEQUENCE [LARGE SCALE GENOMIC DNA]</scope>
    <source>
        <strain evidence="1 2">SA-120</strain>
    </source>
</reference>
<sequence>MLHNHPGQSGFSLNDLAVFTINNSIKTMTIVTNKGRIKFISKTEHFKEKVMKKLIENLLIEKSLDVISTKDIERLLKELYNNDIIIYRNR</sequence>
<organism evidence="1 2">
    <name type="scientific">Staphylococcus aureus</name>
    <dbReference type="NCBI Taxonomy" id="1280"/>
    <lineage>
        <taxon>Bacteria</taxon>
        <taxon>Bacillati</taxon>
        <taxon>Bacillota</taxon>
        <taxon>Bacilli</taxon>
        <taxon>Bacillales</taxon>
        <taxon>Staphylococcaceae</taxon>
        <taxon>Staphylococcus</taxon>
    </lineage>
</organism>
<evidence type="ECO:0000313" key="2">
    <source>
        <dbReference type="Proteomes" id="UP000032274"/>
    </source>
</evidence>
<accession>A0AA40JL27</accession>
<comment type="caution">
    <text evidence="1">The sequence shown here is derived from an EMBL/GenBank/DDBJ whole genome shotgun (WGS) entry which is preliminary data.</text>
</comment>
<evidence type="ECO:0000313" key="1">
    <source>
        <dbReference type="EMBL" id="KIT95835.1"/>
    </source>
</evidence>
<proteinExistence type="predicted"/>
<protein>
    <recommendedName>
        <fullName evidence="3">Phage protein</fullName>
    </recommendedName>
</protein>
<gene>
    <name evidence="1" type="ORF">QU38_12955</name>
</gene>
<name>A0AA40JL27_STAAU</name>
<dbReference type="EMBL" id="JXIG01000629">
    <property type="protein sequence ID" value="KIT95835.1"/>
    <property type="molecule type" value="Genomic_DNA"/>
</dbReference>
<evidence type="ECO:0008006" key="3">
    <source>
        <dbReference type="Google" id="ProtNLM"/>
    </source>
</evidence>
<dbReference type="RefSeq" id="WP_001803466.1">
    <property type="nucleotide sequence ID" value="NZ_CHEJ01000010.1"/>
</dbReference>
<dbReference type="AlphaFoldDB" id="A0AA40JL27"/>
<dbReference type="Proteomes" id="UP000032274">
    <property type="component" value="Unassembled WGS sequence"/>
</dbReference>